<dbReference type="Proteomes" id="UP001179361">
    <property type="component" value="Unassembled WGS sequence"/>
</dbReference>
<dbReference type="InterPro" id="IPR050491">
    <property type="entry name" value="AmpC-like"/>
</dbReference>
<dbReference type="EMBL" id="JAJNOC010000010">
    <property type="protein sequence ID" value="MCD2519111.1"/>
    <property type="molecule type" value="Genomic_DNA"/>
</dbReference>
<name>A0ABS8QBJ5_9BURK</name>
<dbReference type="PANTHER" id="PTHR46825">
    <property type="entry name" value="D-ALANYL-D-ALANINE-CARBOXYPEPTIDASE/ENDOPEPTIDASE AMPH"/>
    <property type="match status" value="1"/>
</dbReference>
<dbReference type="Pfam" id="PF00144">
    <property type="entry name" value="Beta-lactamase"/>
    <property type="match status" value="1"/>
</dbReference>
<evidence type="ECO:0000313" key="3">
    <source>
        <dbReference type="EMBL" id="MCD2519111.1"/>
    </source>
</evidence>
<dbReference type="RefSeq" id="WP_231060385.1">
    <property type="nucleotide sequence ID" value="NZ_JAJNOC010000010.1"/>
</dbReference>
<reference evidence="3" key="1">
    <citation type="submission" date="2021-11" db="EMBL/GenBank/DDBJ databases">
        <title>The complete genome of Massilia sp sp. G4R7.</title>
        <authorList>
            <person name="Liu L."/>
            <person name="Yue J."/>
            <person name="Yuan J."/>
            <person name="Yang F."/>
            <person name="Li L."/>
        </authorList>
    </citation>
    <scope>NUCLEOTIDE SEQUENCE</scope>
    <source>
        <strain evidence="3">G4R7</strain>
    </source>
</reference>
<feature type="domain" description="Beta-lactamase-related" evidence="2">
    <location>
        <begin position="21"/>
        <end position="107"/>
    </location>
</feature>
<keyword evidence="4" id="KW-1185">Reference proteome</keyword>
<protein>
    <submittedName>
        <fullName evidence="3">Beta-lactamase family protein</fullName>
    </submittedName>
</protein>
<dbReference type="InterPro" id="IPR001466">
    <property type="entry name" value="Beta-lactam-related"/>
</dbReference>
<accession>A0ABS8QBJ5</accession>
<dbReference type="Gene3D" id="3.40.710.10">
    <property type="entry name" value="DD-peptidase/beta-lactamase superfamily"/>
    <property type="match status" value="1"/>
</dbReference>
<gene>
    <name evidence="3" type="ORF">LQ564_22675</name>
</gene>
<feature type="signal peptide" evidence="1">
    <location>
        <begin position="1"/>
        <end position="18"/>
    </location>
</feature>
<proteinExistence type="predicted"/>
<sequence length="171" mass="18629">MRPLLLLSALLLACSARADQLDDAIEREMARRHVPGGAVVVLQHGKIVRERGYGLANVEHGVAATPHTMFQSGSIGKTFTAALILLLAEDGKLGLDDPVSRHLPEAPRWIGIVAEEIGDAGPLQAVELLERREDGVLRLARYRFRYRDETMIVSMTLSAAGTIERLGIGLE</sequence>
<comment type="caution">
    <text evidence="3">The sequence shown here is derived from an EMBL/GenBank/DDBJ whole genome shotgun (WGS) entry which is preliminary data.</text>
</comment>
<evidence type="ECO:0000256" key="1">
    <source>
        <dbReference type="SAM" id="SignalP"/>
    </source>
</evidence>
<feature type="chain" id="PRO_5045129761" evidence="1">
    <location>
        <begin position="19"/>
        <end position="171"/>
    </location>
</feature>
<dbReference type="InterPro" id="IPR012338">
    <property type="entry name" value="Beta-lactam/transpept-like"/>
</dbReference>
<keyword evidence="1" id="KW-0732">Signal</keyword>
<evidence type="ECO:0000313" key="4">
    <source>
        <dbReference type="Proteomes" id="UP001179361"/>
    </source>
</evidence>
<dbReference type="SUPFAM" id="SSF56601">
    <property type="entry name" value="beta-lactamase/transpeptidase-like"/>
    <property type="match status" value="1"/>
</dbReference>
<dbReference type="PANTHER" id="PTHR46825:SF9">
    <property type="entry name" value="BETA-LACTAMASE-RELATED DOMAIN-CONTAINING PROTEIN"/>
    <property type="match status" value="1"/>
</dbReference>
<organism evidence="3 4">
    <name type="scientific">Massilia phyllostachyos</name>
    <dbReference type="NCBI Taxonomy" id="2898585"/>
    <lineage>
        <taxon>Bacteria</taxon>
        <taxon>Pseudomonadati</taxon>
        <taxon>Pseudomonadota</taxon>
        <taxon>Betaproteobacteria</taxon>
        <taxon>Burkholderiales</taxon>
        <taxon>Oxalobacteraceae</taxon>
        <taxon>Telluria group</taxon>
        <taxon>Massilia</taxon>
    </lineage>
</organism>
<evidence type="ECO:0000259" key="2">
    <source>
        <dbReference type="Pfam" id="PF00144"/>
    </source>
</evidence>